<evidence type="ECO:0000256" key="6">
    <source>
        <dbReference type="PROSITE-ProRule" id="PRU01131"/>
    </source>
</evidence>
<name>A0A0J8B434_BETVV</name>
<evidence type="ECO:0000256" key="5">
    <source>
        <dbReference type="ARBA" id="ARBA00022771"/>
    </source>
</evidence>
<dbReference type="Pfam" id="PF04570">
    <property type="entry name" value="zf-FLZ"/>
    <property type="match status" value="1"/>
</dbReference>
<accession>A0A0J8B434</accession>
<evidence type="ECO:0000313" key="9">
    <source>
        <dbReference type="EMBL" id="KMS94613.1"/>
    </source>
</evidence>
<evidence type="ECO:0000256" key="2">
    <source>
        <dbReference type="ARBA" id="ARBA00009374"/>
    </source>
</evidence>
<keyword evidence="10" id="KW-1185">Reference proteome</keyword>
<protein>
    <recommendedName>
        <fullName evidence="8">FLZ-type domain-containing protein</fullName>
    </recommendedName>
</protein>
<organism evidence="9 10">
    <name type="scientific">Beta vulgaris subsp. vulgaris</name>
    <name type="common">Beet</name>
    <dbReference type="NCBI Taxonomy" id="3555"/>
    <lineage>
        <taxon>Eukaryota</taxon>
        <taxon>Viridiplantae</taxon>
        <taxon>Streptophyta</taxon>
        <taxon>Embryophyta</taxon>
        <taxon>Tracheophyta</taxon>
        <taxon>Spermatophyta</taxon>
        <taxon>Magnoliopsida</taxon>
        <taxon>eudicotyledons</taxon>
        <taxon>Gunneridae</taxon>
        <taxon>Pentapetalae</taxon>
        <taxon>Caryophyllales</taxon>
        <taxon>Chenopodiaceae</taxon>
        <taxon>Betoideae</taxon>
        <taxon>Beta</taxon>
    </lineage>
</organism>
<dbReference type="InterPro" id="IPR007650">
    <property type="entry name" value="Zf-FLZ_dom"/>
</dbReference>
<keyword evidence="4" id="KW-0479">Metal-binding</keyword>
<dbReference type="GO" id="GO:0005737">
    <property type="term" value="C:cytoplasm"/>
    <property type="evidence" value="ECO:0007669"/>
    <property type="project" value="UniProtKB-SubCell"/>
</dbReference>
<evidence type="ECO:0000256" key="3">
    <source>
        <dbReference type="ARBA" id="ARBA00022490"/>
    </source>
</evidence>
<comment type="subcellular location">
    <subcellularLocation>
        <location evidence="1">Cytoplasm</location>
    </subcellularLocation>
</comment>
<feature type="region of interest" description="Disordered" evidence="7">
    <location>
        <begin position="27"/>
        <end position="53"/>
    </location>
</feature>
<dbReference type="PROSITE" id="PS51795">
    <property type="entry name" value="ZF_FLZ"/>
    <property type="match status" value="1"/>
</dbReference>
<dbReference type="PANTHER" id="PTHR33059">
    <property type="entry name" value="FCS-LIKE ZINC FINGER 5"/>
    <property type="match status" value="1"/>
</dbReference>
<proteinExistence type="inferred from homology"/>
<evidence type="ECO:0000256" key="7">
    <source>
        <dbReference type="SAM" id="MobiDB-lite"/>
    </source>
</evidence>
<dbReference type="AlphaFoldDB" id="A0A0J8B434"/>
<dbReference type="EMBL" id="KQ092008">
    <property type="protein sequence ID" value="KMS94613.1"/>
    <property type="molecule type" value="Genomic_DNA"/>
</dbReference>
<keyword evidence="5" id="KW-0862">Zinc</keyword>
<dbReference type="PANTHER" id="PTHR33059:SF4">
    <property type="entry name" value="FCS-LIKE ZINC FINGER 5"/>
    <property type="match status" value="1"/>
</dbReference>
<sequence length="111" mass="12831">MMLGKRPCRHSMKRTTSMTEFSYDDLSVINNNHTPSDETKKHQNGVTSDHHQKVQIVGSTRTLRRNSADFALESNSSTHRFLRSCSLCNRRLPPGRDIYMYSSVIMKDRNN</sequence>
<reference evidence="9 10" key="1">
    <citation type="journal article" date="2014" name="Nature">
        <title>The genome of the recently domesticated crop plant sugar beet (Beta vulgaris).</title>
        <authorList>
            <person name="Dohm J.C."/>
            <person name="Minoche A.E."/>
            <person name="Holtgrawe D."/>
            <person name="Capella-Gutierrez S."/>
            <person name="Zakrzewski F."/>
            <person name="Tafer H."/>
            <person name="Rupp O."/>
            <person name="Sorensen T.R."/>
            <person name="Stracke R."/>
            <person name="Reinhardt R."/>
            <person name="Goesmann A."/>
            <person name="Kraft T."/>
            <person name="Schulz B."/>
            <person name="Stadler P.F."/>
            <person name="Schmidt T."/>
            <person name="Gabaldon T."/>
            <person name="Lehrach H."/>
            <person name="Weisshaar B."/>
            <person name="Himmelbauer H."/>
        </authorList>
    </citation>
    <scope>NUCLEOTIDE SEQUENCE [LARGE SCALE GENOMIC DNA]</scope>
    <source>
        <tissue evidence="9">Taproot</tissue>
    </source>
</reference>
<comment type="similarity">
    <text evidence="2">Belongs to the FLZ family.</text>
</comment>
<dbReference type="Proteomes" id="UP000035740">
    <property type="component" value="Unassembled WGS sequence"/>
</dbReference>
<gene>
    <name evidence="9" type="ORF">BVRB_017000</name>
</gene>
<dbReference type="OrthoDB" id="1925036at2759"/>
<keyword evidence="3" id="KW-0963">Cytoplasm</keyword>
<keyword evidence="5" id="KW-0863">Zinc-finger</keyword>
<evidence type="ECO:0000259" key="8">
    <source>
        <dbReference type="PROSITE" id="PS51795"/>
    </source>
</evidence>
<dbReference type="OMA" id="MYSSVIM"/>
<dbReference type="Gramene" id="KMS94613">
    <property type="protein sequence ID" value="KMS94613"/>
    <property type="gene ID" value="BVRB_017000"/>
</dbReference>
<feature type="zinc finger region" description="FLZ-type" evidence="6">
    <location>
        <begin position="80"/>
        <end position="111"/>
    </location>
</feature>
<dbReference type="GO" id="GO:0008270">
    <property type="term" value="F:zinc ion binding"/>
    <property type="evidence" value="ECO:0007669"/>
    <property type="project" value="UniProtKB-KW"/>
</dbReference>
<feature type="domain" description="FLZ-type" evidence="8">
    <location>
        <begin position="80"/>
        <end position="111"/>
    </location>
</feature>
<evidence type="ECO:0000256" key="1">
    <source>
        <dbReference type="ARBA" id="ARBA00004496"/>
    </source>
</evidence>
<dbReference type="eggNOG" id="ENOG502RZVC">
    <property type="taxonomic scope" value="Eukaryota"/>
</dbReference>
<evidence type="ECO:0000256" key="4">
    <source>
        <dbReference type="ARBA" id="ARBA00022723"/>
    </source>
</evidence>
<evidence type="ECO:0000313" key="10">
    <source>
        <dbReference type="Proteomes" id="UP000035740"/>
    </source>
</evidence>